<keyword evidence="2" id="KW-1185">Reference proteome</keyword>
<sequence>MRLLKKKQPEYDLCIITSEDNIIEADNKEKTETVLMEICTLSDTKSEEWIQKEFKMYGLVEDD</sequence>
<comment type="caution">
    <text evidence="1">The sequence shown here is derived from an EMBL/GenBank/DDBJ whole genome shotgun (WGS) entry which is preliminary data.</text>
</comment>
<evidence type="ECO:0000313" key="1">
    <source>
        <dbReference type="EMBL" id="CAG8592722.1"/>
    </source>
</evidence>
<gene>
    <name evidence="1" type="ORF">SPELUC_LOCUS6814</name>
</gene>
<organism evidence="1 2">
    <name type="scientific">Cetraspora pellucida</name>
    <dbReference type="NCBI Taxonomy" id="1433469"/>
    <lineage>
        <taxon>Eukaryota</taxon>
        <taxon>Fungi</taxon>
        <taxon>Fungi incertae sedis</taxon>
        <taxon>Mucoromycota</taxon>
        <taxon>Glomeromycotina</taxon>
        <taxon>Glomeromycetes</taxon>
        <taxon>Diversisporales</taxon>
        <taxon>Gigasporaceae</taxon>
        <taxon>Cetraspora</taxon>
    </lineage>
</organism>
<protein>
    <submittedName>
        <fullName evidence="1">6626_t:CDS:1</fullName>
    </submittedName>
</protein>
<reference evidence="1" key="1">
    <citation type="submission" date="2021-06" db="EMBL/GenBank/DDBJ databases">
        <authorList>
            <person name="Kallberg Y."/>
            <person name="Tangrot J."/>
            <person name="Rosling A."/>
        </authorList>
    </citation>
    <scope>NUCLEOTIDE SEQUENCE</scope>
    <source>
        <strain evidence="1">28 12/20/2015</strain>
    </source>
</reference>
<accession>A0ACA9MHR4</accession>
<dbReference type="Proteomes" id="UP000789366">
    <property type="component" value="Unassembled WGS sequence"/>
</dbReference>
<feature type="non-terminal residue" evidence="1">
    <location>
        <position position="63"/>
    </location>
</feature>
<dbReference type="EMBL" id="CAJVPW010008355">
    <property type="protein sequence ID" value="CAG8592722.1"/>
    <property type="molecule type" value="Genomic_DNA"/>
</dbReference>
<proteinExistence type="predicted"/>
<evidence type="ECO:0000313" key="2">
    <source>
        <dbReference type="Proteomes" id="UP000789366"/>
    </source>
</evidence>
<name>A0ACA9MHR4_9GLOM</name>